<feature type="domain" description="Transposase IS200-like" evidence="1">
    <location>
        <begin position="13"/>
        <end position="184"/>
    </location>
</feature>
<dbReference type="GO" id="GO:0006313">
    <property type="term" value="P:DNA transposition"/>
    <property type="evidence" value="ECO:0007669"/>
    <property type="project" value="InterPro"/>
</dbReference>
<dbReference type="SUPFAM" id="SSF143422">
    <property type="entry name" value="Transposase IS200-like"/>
    <property type="match status" value="1"/>
</dbReference>
<gene>
    <name evidence="2" type="ordered locus">PCC7424_1437</name>
</gene>
<sequence length="200" mass="23481">MLKSTRLPDRDYRTNGWYFVTICTRDRFCFFGDIVNGKIKLSKIGEIADKFWFEIPQHSKHTYIDTYVIMPDHIHGIIIIDNPNLSSPCRDVACNVSTTKSGNVSTKYDHRTEKNEQYDFYQEMSKMSPKAGSLSSIVRSYKAAVTHWCKQNGYDNFAWQPRFYEHIIRADDSLNTTREYIVNNPLQWQNNQNNSANLWM</sequence>
<proteinExistence type="predicted"/>
<dbReference type="RefSeq" id="WP_012598825.1">
    <property type="nucleotide sequence ID" value="NC_011729.1"/>
</dbReference>
<organism evidence="2 3">
    <name type="scientific">Gloeothece citriformis (strain PCC 7424)</name>
    <name type="common">Cyanothece sp. (strain PCC 7424)</name>
    <dbReference type="NCBI Taxonomy" id="65393"/>
    <lineage>
        <taxon>Bacteria</taxon>
        <taxon>Bacillati</taxon>
        <taxon>Cyanobacteriota</taxon>
        <taxon>Cyanophyceae</taxon>
        <taxon>Oscillatoriophycideae</taxon>
        <taxon>Chroococcales</taxon>
        <taxon>Aphanothecaceae</taxon>
        <taxon>Gloeothece</taxon>
        <taxon>Gloeothece citriformis</taxon>
    </lineage>
</organism>
<protein>
    <recommendedName>
        <fullName evidence="1">Transposase IS200-like domain-containing protein</fullName>
    </recommendedName>
</protein>
<dbReference type="EMBL" id="CP001291">
    <property type="protein sequence ID" value="ACK69880.1"/>
    <property type="molecule type" value="Genomic_DNA"/>
</dbReference>
<keyword evidence="3" id="KW-1185">Reference proteome</keyword>
<dbReference type="eggNOG" id="COG1943">
    <property type="taxonomic scope" value="Bacteria"/>
</dbReference>
<evidence type="ECO:0000313" key="3">
    <source>
        <dbReference type="Proteomes" id="UP000002384"/>
    </source>
</evidence>
<dbReference type="GO" id="GO:0043565">
    <property type="term" value="F:sequence-specific DNA binding"/>
    <property type="evidence" value="ECO:0007669"/>
    <property type="project" value="TreeGrafter"/>
</dbReference>
<name>B7K8C0_GLOC7</name>
<dbReference type="SMART" id="SM01321">
    <property type="entry name" value="Y1_Tnp"/>
    <property type="match status" value="1"/>
</dbReference>
<dbReference type="InterPro" id="IPR002686">
    <property type="entry name" value="Transposase_17"/>
</dbReference>
<dbReference type="KEGG" id="cyc:PCC7424_1437"/>
<dbReference type="PANTHER" id="PTHR36966">
    <property type="entry name" value="REP-ASSOCIATED TYROSINE TRANSPOSASE"/>
    <property type="match status" value="1"/>
</dbReference>
<dbReference type="InterPro" id="IPR052715">
    <property type="entry name" value="RAYT_transposase"/>
</dbReference>
<dbReference type="Proteomes" id="UP000002384">
    <property type="component" value="Chromosome"/>
</dbReference>
<dbReference type="Gene3D" id="3.30.70.1290">
    <property type="entry name" value="Transposase IS200-like"/>
    <property type="match status" value="1"/>
</dbReference>
<dbReference type="InterPro" id="IPR036515">
    <property type="entry name" value="Transposase_17_sf"/>
</dbReference>
<evidence type="ECO:0000313" key="2">
    <source>
        <dbReference type="EMBL" id="ACK69880.1"/>
    </source>
</evidence>
<dbReference type="STRING" id="65393.PCC7424_1437"/>
<dbReference type="PANTHER" id="PTHR36966:SF1">
    <property type="entry name" value="REP-ASSOCIATED TYROSINE TRANSPOSASE"/>
    <property type="match status" value="1"/>
</dbReference>
<reference evidence="3" key="1">
    <citation type="journal article" date="2011" name="MBio">
        <title>Novel metabolic attributes of the genus Cyanothece, comprising a group of unicellular nitrogen-fixing Cyanobacteria.</title>
        <authorList>
            <person name="Bandyopadhyay A."/>
            <person name="Elvitigala T."/>
            <person name="Welsh E."/>
            <person name="Stockel J."/>
            <person name="Liberton M."/>
            <person name="Min H."/>
            <person name="Sherman L.A."/>
            <person name="Pakrasi H.B."/>
        </authorList>
    </citation>
    <scope>NUCLEOTIDE SEQUENCE [LARGE SCALE GENOMIC DNA]</scope>
    <source>
        <strain evidence="3">PCC 7424</strain>
    </source>
</reference>
<accession>B7K8C0</accession>
<dbReference type="AlphaFoldDB" id="B7K8C0"/>
<evidence type="ECO:0000259" key="1">
    <source>
        <dbReference type="SMART" id="SM01321"/>
    </source>
</evidence>
<dbReference type="HOGENOM" id="CLU_101329_0_0_3"/>
<dbReference type="GO" id="GO:0004803">
    <property type="term" value="F:transposase activity"/>
    <property type="evidence" value="ECO:0007669"/>
    <property type="project" value="InterPro"/>
</dbReference>